<feature type="transmembrane region" description="Helical" evidence="9">
    <location>
        <begin position="12"/>
        <end position="32"/>
    </location>
</feature>
<evidence type="ECO:0000256" key="4">
    <source>
        <dbReference type="ARBA" id="ARBA00022475"/>
    </source>
</evidence>
<keyword evidence="4" id="KW-1003">Cell membrane</keyword>
<feature type="transmembrane region" description="Helical" evidence="9">
    <location>
        <begin position="274"/>
        <end position="293"/>
    </location>
</feature>
<name>A0A3B1BNR8_9ZZZZ</name>
<feature type="transmembrane region" description="Helical" evidence="9">
    <location>
        <begin position="305"/>
        <end position="326"/>
    </location>
</feature>
<dbReference type="Pfam" id="PF03739">
    <property type="entry name" value="LptF_LptG"/>
    <property type="match status" value="1"/>
</dbReference>
<proteinExistence type="predicted"/>
<dbReference type="GO" id="GO:0043190">
    <property type="term" value="C:ATP-binding cassette (ABC) transporter complex"/>
    <property type="evidence" value="ECO:0007669"/>
    <property type="project" value="InterPro"/>
</dbReference>
<feature type="transmembrane region" description="Helical" evidence="9">
    <location>
        <begin position="52"/>
        <end position="76"/>
    </location>
</feature>
<dbReference type="PANTHER" id="PTHR33529">
    <property type="entry name" value="SLR0882 PROTEIN-RELATED"/>
    <property type="match status" value="1"/>
</dbReference>
<keyword evidence="5" id="KW-0997">Cell inner membrane</keyword>
<dbReference type="InterPro" id="IPR030922">
    <property type="entry name" value="LptF"/>
</dbReference>
<feature type="transmembrane region" description="Helical" evidence="9">
    <location>
        <begin position="102"/>
        <end position="124"/>
    </location>
</feature>
<gene>
    <name evidence="10" type="ORF">MNBD_GAMMA24-581</name>
</gene>
<dbReference type="NCBIfam" id="TIGR04407">
    <property type="entry name" value="LptF_YjgP"/>
    <property type="match status" value="1"/>
</dbReference>
<evidence type="ECO:0000256" key="7">
    <source>
        <dbReference type="ARBA" id="ARBA00022989"/>
    </source>
</evidence>
<keyword evidence="6 9" id="KW-0812">Transmembrane</keyword>
<protein>
    <recommendedName>
        <fullName evidence="2">Lipopolysaccharide export system permease protein LptF</fullName>
    </recommendedName>
</protein>
<feature type="transmembrane region" description="Helical" evidence="9">
    <location>
        <begin position="338"/>
        <end position="358"/>
    </location>
</feature>
<dbReference type="EMBL" id="UOFZ01000137">
    <property type="protein sequence ID" value="VAX13823.1"/>
    <property type="molecule type" value="Genomic_DNA"/>
</dbReference>
<accession>A0A3B1BNR8</accession>
<dbReference type="GO" id="GO:0055085">
    <property type="term" value="P:transmembrane transport"/>
    <property type="evidence" value="ECO:0007669"/>
    <property type="project" value="InterPro"/>
</dbReference>
<evidence type="ECO:0000256" key="1">
    <source>
        <dbReference type="ARBA" id="ARBA00004429"/>
    </source>
</evidence>
<keyword evidence="8 9" id="KW-0472">Membrane</keyword>
<sequence length="371" mass="41677">MIITRYLLKEIFSTLLGVMLVLTLIAVSVQLVGSLGNVSAGVIQPGTLMLVLGLNMFSLTTYILPLALYLSILLALSRLYRDSEMTAIAACGVGPFHIMRTVLILAVIFALIQGVFTILLTPWAEGHYSRLTDKSKRSSNIEGVMPGRFNELSGAQGVIYAQEIDRKGELKNIFLQMQQKSDPENGGAKQFTVIAKHAYKIHDEKTGEQFLILEQGSRYEGVPGDPDFAILNFQKHGIRLQQHPVVIHNRRYRAIPSRELFNSKRLDYQIELRWRISAALLCIGLAMLAVPLSRTSQRQGRYGKLALAMLLYILFSNFLNVVRAWIHDGKIPLELGFWWVHVVLILLALGLLLLQSGVRPSFLRRRVQRGT</sequence>
<dbReference type="InterPro" id="IPR005495">
    <property type="entry name" value="LptG/LptF_permease"/>
</dbReference>
<keyword evidence="3" id="KW-0813">Transport</keyword>
<comment type="subcellular location">
    <subcellularLocation>
        <location evidence="1">Cell inner membrane</location>
        <topology evidence="1">Multi-pass membrane protein</topology>
    </subcellularLocation>
</comment>
<organism evidence="10">
    <name type="scientific">hydrothermal vent metagenome</name>
    <dbReference type="NCBI Taxonomy" id="652676"/>
    <lineage>
        <taxon>unclassified sequences</taxon>
        <taxon>metagenomes</taxon>
        <taxon>ecological metagenomes</taxon>
    </lineage>
</organism>
<dbReference type="GO" id="GO:0015920">
    <property type="term" value="P:lipopolysaccharide transport"/>
    <property type="evidence" value="ECO:0007669"/>
    <property type="project" value="TreeGrafter"/>
</dbReference>
<evidence type="ECO:0000256" key="3">
    <source>
        <dbReference type="ARBA" id="ARBA00022448"/>
    </source>
</evidence>
<evidence type="ECO:0000256" key="2">
    <source>
        <dbReference type="ARBA" id="ARBA00014213"/>
    </source>
</evidence>
<evidence type="ECO:0000256" key="5">
    <source>
        <dbReference type="ARBA" id="ARBA00022519"/>
    </source>
</evidence>
<evidence type="ECO:0000256" key="9">
    <source>
        <dbReference type="SAM" id="Phobius"/>
    </source>
</evidence>
<evidence type="ECO:0000256" key="6">
    <source>
        <dbReference type="ARBA" id="ARBA00022692"/>
    </source>
</evidence>
<dbReference type="AlphaFoldDB" id="A0A3B1BNR8"/>
<evidence type="ECO:0000256" key="8">
    <source>
        <dbReference type="ARBA" id="ARBA00023136"/>
    </source>
</evidence>
<keyword evidence="7 9" id="KW-1133">Transmembrane helix</keyword>
<reference evidence="10" key="1">
    <citation type="submission" date="2018-06" db="EMBL/GenBank/DDBJ databases">
        <authorList>
            <person name="Zhirakovskaya E."/>
        </authorList>
    </citation>
    <scope>NUCLEOTIDE SEQUENCE</scope>
</reference>
<evidence type="ECO:0000313" key="10">
    <source>
        <dbReference type="EMBL" id="VAX13823.1"/>
    </source>
</evidence>
<dbReference type="PANTHER" id="PTHR33529:SF7">
    <property type="entry name" value="LIPOPOLYSACCHARIDE EXPORT SYSTEM PERMEASE PROTEIN LPTF"/>
    <property type="match status" value="1"/>
</dbReference>